<accession>A0ABR4Q5F5</accession>
<evidence type="ECO:0000256" key="1">
    <source>
        <dbReference type="SAM" id="MobiDB-lite"/>
    </source>
</evidence>
<evidence type="ECO:0000313" key="4">
    <source>
        <dbReference type="EMBL" id="KAL5104898.1"/>
    </source>
</evidence>
<gene>
    <name evidence="2" type="ORF">TcWFU_001674</name>
    <name evidence="3" type="ORF">TcWFU_002917</name>
    <name evidence="4" type="ORF">TcWFU_003520</name>
</gene>
<evidence type="ECO:0000313" key="5">
    <source>
        <dbReference type="Proteomes" id="UP001651158"/>
    </source>
</evidence>
<evidence type="ECO:0000313" key="2">
    <source>
        <dbReference type="EMBL" id="KAL5104844.1"/>
    </source>
</evidence>
<dbReference type="EMBL" id="JAKROA010000010">
    <property type="protein sequence ID" value="KAL5104898.1"/>
    <property type="molecule type" value="Genomic_DNA"/>
</dbReference>
<feature type="region of interest" description="Disordered" evidence="1">
    <location>
        <begin position="1"/>
        <end position="24"/>
    </location>
</feature>
<organism evidence="3 5">
    <name type="scientific">Taenia crassiceps</name>
    <dbReference type="NCBI Taxonomy" id="6207"/>
    <lineage>
        <taxon>Eukaryota</taxon>
        <taxon>Metazoa</taxon>
        <taxon>Spiralia</taxon>
        <taxon>Lophotrochozoa</taxon>
        <taxon>Platyhelminthes</taxon>
        <taxon>Cestoda</taxon>
        <taxon>Eucestoda</taxon>
        <taxon>Cyclophyllidea</taxon>
        <taxon>Taeniidae</taxon>
        <taxon>Taenia</taxon>
    </lineage>
</organism>
<reference evidence="3 5" key="1">
    <citation type="journal article" date="2022" name="Front. Cell. Infect. Microbiol.">
        <title>The Genomes of Two Strains of Taenia crassiceps the Animal Model for the Study of Human Cysticercosis.</title>
        <authorList>
            <person name="Bobes R.J."/>
            <person name="Estrada K."/>
            <person name="Rios-Valencia D.G."/>
            <person name="Calderon-Gallegos A."/>
            <person name="de la Torre P."/>
            <person name="Carrero J.C."/>
            <person name="Sanchez-Flores A."/>
            <person name="Laclette J.P."/>
        </authorList>
    </citation>
    <scope>NUCLEOTIDE SEQUENCE [LARGE SCALE GENOMIC DNA]</scope>
    <source>
        <strain evidence="3">WFUcys</strain>
    </source>
</reference>
<reference evidence="3" key="2">
    <citation type="submission" date="2024-12" db="EMBL/GenBank/DDBJ databases">
        <authorList>
            <person name="Estrada K."/>
            <person name="Bobes R.J."/>
            <person name="Sanchez-Flores A."/>
            <person name="Laclette J.P."/>
        </authorList>
    </citation>
    <scope>NUCLEOTIDE SEQUENCE</scope>
    <source>
        <strain evidence="3">WFUcys</strain>
        <tissue evidence="3">Peritoneal cavity of infected mice</tissue>
    </source>
</reference>
<dbReference type="Proteomes" id="UP001651158">
    <property type="component" value="Unassembled WGS sequence"/>
</dbReference>
<dbReference type="EMBL" id="JAKROA010000010">
    <property type="protein sequence ID" value="KAL5104880.1"/>
    <property type="molecule type" value="Genomic_DNA"/>
</dbReference>
<keyword evidence="5" id="KW-1185">Reference proteome</keyword>
<feature type="region of interest" description="Disordered" evidence="1">
    <location>
        <begin position="59"/>
        <end position="83"/>
    </location>
</feature>
<protein>
    <submittedName>
        <fullName evidence="3">Uncharacterized protein</fullName>
    </submittedName>
</protein>
<proteinExistence type="predicted"/>
<comment type="caution">
    <text evidence="3">The sequence shown here is derived from an EMBL/GenBank/DDBJ whole genome shotgun (WGS) entry which is preliminary data.</text>
</comment>
<sequence length="83" mass="8846">MPCGLGIAPTKYSEPRNGTQASGRVGEMNAKRLQKLSKLAVTPERREDGAFYLRGARITPPTGLTTSSDHGRELTIEGGSSSK</sequence>
<dbReference type="EMBL" id="JAKROA010000010">
    <property type="protein sequence ID" value="KAL5104844.1"/>
    <property type="molecule type" value="Genomic_DNA"/>
</dbReference>
<evidence type="ECO:0000313" key="3">
    <source>
        <dbReference type="EMBL" id="KAL5104880.1"/>
    </source>
</evidence>
<name>A0ABR4Q5F5_9CEST</name>